<organism evidence="3 4">
    <name type="scientific">Collybiopsis confluens</name>
    <dbReference type="NCBI Taxonomy" id="2823264"/>
    <lineage>
        <taxon>Eukaryota</taxon>
        <taxon>Fungi</taxon>
        <taxon>Dikarya</taxon>
        <taxon>Basidiomycota</taxon>
        <taxon>Agaricomycotina</taxon>
        <taxon>Agaricomycetes</taxon>
        <taxon>Agaricomycetidae</taxon>
        <taxon>Agaricales</taxon>
        <taxon>Marasmiineae</taxon>
        <taxon>Omphalotaceae</taxon>
        <taxon>Collybiopsis</taxon>
    </lineage>
</organism>
<gene>
    <name evidence="3" type="ORF">D9757_001397</name>
</gene>
<feature type="compositionally biased region" description="Polar residues" evidence="1">
    <location>
        <begin position="13"/>
        <end position="23"/>
    </location>
</feature>
<dbReference type="AlphaFoldDB" id="A0A8H5HZ93"/>
<feature type="compositionally biased region" description="Polar residues" evidence="1">
    <location>
        <begin position="478"/>
        <end position="497"/>
    </location>
</feature>
<keyword evidence="4" id="KW-1185">Reference proteome</keyword>
<evidence type="ECO:0000313" key="4">
    <source>
        <dbReference type="Proteomes" id="UP000518752"/>
    </source>
</evidence>
<evidence type="ECO:0000313" key="3">
    <source>
        <dbReference type="EMBL" id="KAF5392162.1"/>
    </source>
</evidence>
<dbReference type="EMBL" id="JAACJN010000006">
    <property type="protein sequence ID" value="KAF5392162.1"/>
    <property type="molecule type" value="Genomic_DNA"/>
</dbReference>
<feature type="compositionally biased region" description="Polar residues" evidence="1">
    <location>
        <begin position="142"/>
        <end position="152"/>
    </location>
</feature>
<feature type="compositionally biased region" description="Basic and acidic residues" evidence="1">
    <location>
        <begin position="116"/>
        <end position="141"/>
    </location>
</feature>
<feature type="compositionally biased region" description="Acidic residues" evidence="1">
    <location>
        <begin position="464"/>
        <end position="475"/>
    </location>
</feature>
<dbReference type="InterPro" id="IPR036691">
    <property type="entry name" value="Endo/exonu/phosph_ase_sf"/>
</dbReference>
<feature type="region of interest" description="Disordered" evidence="1">
    <location>
        <begin position="716"/>
        <end position="783"/>
    </location>
</feature>
<protein>
    <recommendedName>
        <fullName evidence="2">Inositol polyphosphate-related phosphatase domain-containing protein</fullName>
    </recommendedName>
</protein>
<dbReference type="SMART" id="SM00128">
    <property type="entry name" value="IPPc"/>
    <property type="match status" value="1"/>
</dbReference>
<dbReference type="OrthoDB" id="405996at2759"/>
<feature type="compositionally biased region" description="Acidic residues" evidence="1">
    <location>
        <begin position="415"/>
        <end position="444"/>
    </location>
</feature>
<name>A0A8H5HZ93_9AGAR</name>
<feature type="region of interest" description="Disordered" evidence="1">
    <location>
        <begin position="116"/>
        <end position="152"/>
    </location>
</feature>
<dbReference type="PANTHER" id="PTHR11200:SF275">
    <property type="entry name" value="LD06095P"/>
    <property type="match status" value="1"/>
</dbReference>
<feature type="domain" description="Inositol polyphosphate-related phosphatase" evidence="2">
    <location>
        <begin position="119"/>
        <end position="427"/>
    </location>
</feature>
<evidence type="ECO:0000256" key="1">
    <source>
        <dbReference type="SAM" id="MobiDB-lite"/>
    </source>
</evidence>
<accession>A0A8H5HZ93</accession>
<evidence type="ECO:0000259" key="2">
    <source>
        <dbReference type="SMART" id="SM00128"/>
    </source>
</evidence>
<dbReference type="Pfam" id="PF22669">
    <property type="entry name" value="Exo_endo_phos2"/>
    <property type="match status" value="2"/>
</dbReference>
<proteinExistence type="predicted"/>
<sequence>MSKAESPRKPQLTIRTAMSTSASAPARPLPRSTSKFLKLKVLTWNMHDSVPKGDLEELFGRILSYTPTTTNSSQIPQFSPTSDHPYHLILVAGQECPSISGIPMGLGAGFKLIEDREKEEKPRSSKHSHGPESLKSKKSSLDDYTQENPTHHTGWTSMVEDWLCNGGSMARATSPSTSDISIPKPLSPRPIVKEQATKKGPYQLLCKERLLGIYLAMYVHRDLRPLVESTSKAFVPAGLLGGRWGNKGGVGISAKIDGKSFLFLNCHLAAQVDKANLHDRLNNFNKIKAEITVDDFLAADDPRVVAEDLTDKFDYTFVFGDLNFRLDISRLHADWLISRKDYAQALAFDQLKNLMAHGRAFHGFSEGLIAFPPTFKYDVLRTLKRPKQRPGSRLDRLKYEKSQRLTEVEEYDTDKEITFDVEGDQDEDAGEKDSDGEADDDDGEAASYASSLWISTHSRAVTEQDQDQDPYDDDYFASSPNMQRSHSAPGSKHSLTTAAQKAKAKAKWLSLLSPTVSASPTKWLKRPVLSEQQQSFGTRLQRRKATPSVEDLKIGIPDADPSPDPDGTSLHTAQRGGANLSKSLAPSDEGIIENEGKGVYDSSHKKRVPSWCDRILYKSTVQPDPEVDVDESENALRPRTKVAQFFANALRPLSARSRRESYSSLSSFVHSVTSSVSTHTSATPTLHGEITPSSPIHSPDLLEQVAPFSRFVYGDAGADSSPGETTTAATNGLSFQSEVDSKRKRSNSFSSQHHSKLITTERDPKRASTSAPPIPSDSPFREPATAPSKWRFFPFLSHNSTSSSDLIPTSASISSVKPPRKGDIICLSYDTLDDRGMRQLEGRSDHRPVIGSYAVYL</sequence>
<feature type="compositionally biased region" description="Polar residues" evidence="1">
    <location>
        <begin position="452"/>
        <end position="463"/>
    </location>
</feature>
<dbReference type="Proteomes" id="UP000518752">
    <property type="component" value="Unassembled WGS sequence"/>
</dbReference>
<feature type="region of interest" description="Disordered" evidence="1">
    <location>
        <begin position="415"/>
        <end position="499"/>
    </location>
</feature>
<reference evidence="3 4" key="1">
    <citation type="journal article" date="2020" name="ISME J.">
        <title>Uncovering the hidden diversity of litter-decomposition mechanisms in mushroom-forming fungi.</title>
        <authorList>
            <person name="Floudas D."/>
            <person name="Bentzer J."/>
            <person name="Ahren D."/>
            <person name="Johansson T."/>
            <person name="Persson P."/>
            <person name="Tunlid A."/>
        </authorList>
    </citation>
    <scope>NUCLEOTIDE SEQUENCE [LARGE SCALE GENOMIC DNA]</scope>
    <source>
        <strain evidence="3 4">CBS 406.79</strain>
    </source>
</reference>
<comment type="caution">
    <text evidence="3">The sequence shown here is derived from an EMBL/GenBank/DDBJ whole genome shotgun (WGS) entry which is preliminary data.</text>
</comment>
<dbReference type="SUPFAM" id="SSF56219">
    <property type="entry name" value="DNase I-like"/>
    <property type="match status" value="1"/>
</dbReference>
<dbReference type="GO" id="GO:0046856">
    <property type="term" value="P:phosphatidylinositol dephosphorylation"/>
    <property type="evidence" value="ECO:0007669"/>
    <property type="project" value="InterPro"/>
</dbReference>
<dbReference type="InterPro" id="IPR046985">
    <property type="entry name" value="IP5"/>
</dbReference>
<dbReference type="InterPro" id="IPR000300">
    <property type="entry name" value="IPPc"/>
</dbReference>
<dbReference type="GO" id="GO:0004439">
    <property type="term" value="F:phosphatidylinositol-4,5-bisphosphate 5-phosphatase activity"/>
    <property type="evidence" value="ECO:0007669"/>
    <property type="project" value="TreeGrafter"/>
</dbReference>
<feature type="region of interest" description="Disordered" evidence="1">
    <location>
        <begin position="519"/>
        <end position="588"/>
    </location>
</feature>
<dbReference type="PANTHER" id="PTHR11200">
    <property type="entry name" value="INOSITOL 5-PHOSPHATASE"/>
    <property type="match status" value="1"/>
</dbReference>
<dbReference type="Gene3D" id="3.60.10.10">
    <property type="entry name" value="Endonuclease/exonuclease/phosphatase"/>
    <property type="match status" value="2"/>
</dbReference>
<feature type="region of interest" description="Disordered" evidence="1">
    <location>
        <begin position="676"/>
        <end position="696"/>
    </location>
</feature>
<feature type="compositionally biased region" description="Polar residues" evidence="1">
    <location>
        <begin position="722"/>
        <end position="738"/>
    </location>
</feature>
<feature type="region of interest" description="Disordered" evidence="1">
    <location>
        <begin position="1"/>
        <end position="30"/>
    </location>
</feature>